<dbReference type="Gene3D" id="3.40.50.720">
    <property type="entry name" value="NAD(P)-binding Rossmann-like Domain"/>
    <property type="match status" value="1"/>
</dbReference>
<feature type="active site" description="Proton acceptor" evidence="9">
    <location>
        <position position="74"/>
    </location>
</feature>
<dbReference type="InterPro" id="IPR011342">
    <property type="entry name" value="Shikimate_DH"/>
</dbReference>
<dbReference type="EMBL" id="JARQBJ010000005">
    <property type="protein sequence ID" value="MDT2811092.1"/>
    <property type="molecule type" value="Genomic_DNA"/>
</dbReference>
<evidence type="ECO:0000256" key="8">
    <source>
        <dbReference type="ARBA" id="ARBA00060613"/>
    </source>
</evidence>
<evidence type="ECO:0000256" key="7">
    <source>
        <dbReference type="ARBA" id="ARBA00052329"/>
    </source>
</evidence>
<dbReference type="AlphaFoldDB" id="A0AAW8U324"/>
<name>A0AAW8U324_9ENTE</name>
<keyword evidence="4 9" id="KW-0560">Oxidoreductase</keyword>
<comment type="pathway">
    <text evidence="1 9">Metabolic intermediate biosynthesis; chorismate biosynthesis; chorismate from D-erythrose 4-phosphate and phosphoenolpyruvate: step 4/7.</text>
</comment>
<dbReference type="EC" id="1.1.1.25" evidence="9"/>
<feature type="binding site" evidence="9">
    <location>
        <position position="263"/>
    </location>
    <ligand>
        <name>shikimate</name>
        <dbReference type="ChEBI" id="CHEBI:36208"/>
    </ligand>
</feature>
<comment type="pathway">
    <text evidence="8">Aromatic compound metabolism; 3,4-dihydroxybenzoate biosynthesis; 3-dehydroquinate from D-quinate (NAD(+) route).</text>
</comment>
<dbReference type="CDD" id="cd01065">
    <property type="entry name" value="NAD_bind_Shikimate_DH"/>
    <property type="match status" value="1"/>
</dbReference>
<dbReference type="Proteomes" id="UP001256711">
    <property type="component" value="Unassembled WGS sequence"/>
</dbReference>
<comment type="catalytic activity">
    <reaction evidence="7">
        <text>shikimate + NAD(+) = 3-dehydroshikimate + NADH + H(+)</text>
        <dbReference type="Rhea" id="RHEA:17741"/>
        <dbReference type="ChEBI" id="CHEBI:15378"/>
        <dbReference type="ChEBI" id="CHEBI:16630"/>
        <dbReference type="ChEBI" id="CHEBI:36208"/>
        <dbReference type="ChEBI" id="CHEBI:57540"/>
        <dbReference type="ChEBI" id="CHEBI:57945"/>
    </reaction>
</comment>
<evidence type="ECO:0000256" key="2">
    <source>
        <dbReference type="ARBA" id="ARBA00022605"/>
    </source>
</evidence>
<feature type="binding site" evidence="9">
    <location>
        <position position="256"/>
    </location>
    <ligand>
        <name>NADP(+)</name>
        <dbReference type="ChEBI" id="CHEBI:58349"/>
    </ligand>
</feature>
<dbReference type="SUPFAM" id="SSF53223">
    <property type="entry name" value="Aminoacid dehydrogenase-like, N-terminal domain"/>
    <property type="match status" value="1"/>
</dbReference>
<dbReference type="InterPro" id="IPR022893">
    <property type="entry name" value="Shikimate_DH_fam"/>
</dbReference>
<feature type="domain" description="Shikimate dehydrogenase substrate binding N-terminal" evidence="10">
    <location>
        <begin position="15"/>
        <end position="97"/>
    </location>
</feature>
<comment type="catalytic activity">
    <reaction evidence="9">
        <text>shikimate + NADP(+) = 3-dehydroshikimate + NADPH + H(+)</text>
        <dbReference type="Rhea" id="RHEA:17737"/>
        <dbReference type="ChEBI" id="CHEBI:15378"/>
        <dbReference type="ChEBI" id="CHEBI:16630"/>
        <dbReference type="ChEBI" id="CHEBI:36208"/>
        <dbReference type="ChEBI" id="CHEBI:57783"/>
        <dbReference type="ChEBI" id="CHEBI:58349"/>
        <dbReference type="EC" id="1.1.1.25"/>
    </reaction>
</comment>
<evidence type="ECO:0000313" key="12">
    <source>
        <dbReference type="EMBL" id="MDT2811092.1"/>
    </source>
</evidence>
<dbReference type="SUPFAM" id="SSF51735">
    <property type="entry name" value="NAD(P)-binding Rossmann-fold domains"/>
    <property type="match status" value="1"/>
</dbReference>
<dbReference type="GO" id="GO:0050661">
    <property type="term" value="F:NADP binding"/>
    <property type="evidence" value="ECO:0007669"/>
    <property type="project" value="InterPro"/>
</dbReference>
<accession>A0AAW8U324</accession>
<comment type="similarity">
    <text evidence="9">Belongs to the shikimate dehydrogenase family.</text>
</comment>
<feature type="binding site" evidence="9">
    <location>
        <position position="233"/>
    </location>
    <ligand>
        <name>NADP(+)</name>
        <dbReference type="ChEBI" id="CHEBI:58349"/>
    </ligand>
</feature>
<gene>
    <name evidence="9 12" type="primary">aroE</name>
    <name evidence="12" type="ORF">P7H43_11445</name>
</gene>
<dbReference type="GO" id="GO:0030266">
    <property type="term" value="F:quinate 3-dehydrogenase (NAD+) activity"/>
    <property type="evidence" value="ECO:0007669"/>
    <property type="project" value="UniProtKB-EC"/>
</dbReference>
<proteinExistence type="inferred from homology"/>
<feature type="binding site" evidence="9">
    <location>
        <begin position="23"/>
        <end position="25"/>
    </location>
    <ligand>
        <name>shikimate</name>
        <dbReference type="ChEBI" id="CHEBI:36208"/>
    </ligand>
</feature>
<evidence type="ECO:0000259" key="11">
    <source>
        <dbReference type="Pfam" id="PF18317"/>
    </source>
</evidence>
<protein>
    <recommendedName>
        <fullName evidence="9">Shikimate dehydrogenase (NADP(+))</fullName>
        <shortName evidence="9">SDH</shortName>
        <ecNumber evidence="9">1.1.1.25</ecNumber>
    </recommendedName>
</protein>
<dbReference type="InterPro" id="IPR046346">
    <property type="entry name" value="Aminoacid_DH-like_N_sf"/>
</dbReference>
<dbReference type="InterPro" id="IPR013708">
    <property type="entry name" value="Shikimate_DH-bd_N"/>
</dbReference>
<dbReference type="PANTHER" id="PTHR21089:SF1">
    <property type="entry name" value="BIFUNCTIONAL 3-DEHYDROQUINATE DEHYDRATASE_SHIKIMATE DEHYDROGENASE, CHLOROPLASTIC"/>
    <property type="match status" value="1"/>
</dbReference>
<keyword evidence="3 9" id="KW-0521">NADP</keyword>
<evidence type="ECO:0000256" key="6">
    <source>
        <dbReference type="ARBA" id="ARBA00051639"/>
    </source>
</evidence>
<reference evidence="12" key="1">
    <citation type="submission" date="2023-03" db="EMBL/GenBank/DDBJ databases">
        <authorList>
            <person name="Shen W."/>
            <person name="Cai J."/>
        </authorList>
    </citation>
    <scope>NUCLEOTIDE SEQUENCE</scope>
    <source>
        <strain evidence="12">B226-2</strain>
    </source>
</reference>
<dbReference type="InterPro" id="IPR036291">
    <property type="entry name" value="NAD(P)-bd_dom_sf"/>
</dbReference>
<dbReference type="InterPro" id="IPR041121">
    <property type="entry name" value="SDH_C"/>
</dbReference>
<comment type="function">
    <text evidence="9">Involved in the biosynthesis of the chorismate, which leads to the biosynthesis of aromatic amino acids. Catalyzes the reversible NADPH linked reduction of 3-dehydroshikimate (DHSA) to yield shikimate (SA).</text>
</comment>
<comment type="caution">
    <text evidence="12">The sequence shown here is derived from an EMBL/GenBank/DDBJ whole genome shotgun (WGS) entry which is preliminary data.</text>
</comment>
<organism evidence="12 13">
    <name type="scientific">Enterococcus asini</name>
    <dbReference type="NCBI Taxonomy" id="57732"/>
    <lineage>
        <taxon>Bacteria</taxon>
        <taxon>Bacillati</taxon>
        <taxon>Bacillota</taxon>
        <taxon>Bacilli</taxon>
        <taxon>Lactobacillales</taxon>
        <taxon>Enterococcaceae</taxon>
        <taxon>Enterococcus</taxon>
    </lineage>
</organism>
<feature type="binding site" evidence="9">
    <location>
        <position position="70"/>
    </location>
    <ligand>
        <name>shikimate</name>
        <dbReference type="ChEBI" id="CHEBI:36208"/>
    </ligand>
</feature>
<dbReference type="Pfam" id="PF08501">
    <property type="entry name" value="Shikimate_dh_N"/>
    <property type="match status" value="1"/>
</dbReference>
<dbReference type="HAMAP" id="MF_00222">
    <property type="entry name" value="Shikimate_DH_AroE"/>
    <property type="match status" value="1"/>
</dbReference>
<dbReference type="FunFam" id="3.40.50.720:FF:000086">
    <property type="entry name" value="Quinate/shikimate dehydrogenase"/>
    <property type="match status" value="1"/>
</dbReference>
<evidence type="ECO:0000313" key="13">
    <source>
        <dbReference type="Proteomes" id="UP001256711"/>
    </source>
</evidence>
<sequence>MKMMKISGKTRLAGLYGLPTGHSISPAMHTAAFAARDFDAVYLSFDIAPEELAASIQAIRTFQMVGVNVTMPYKREVIPYLDELSPAARLSGAVNTIVNCDQRLIGHNTDGIGFMRSLADEGIDPIGKEMTVLGTGGAATAIIVQAALDGVKKIHVFNRQKPSFAAVRAKLREIGQQTHCQIELYDLADEAKLAYCLGNSCLVVNATSLGMQPEDPLPLSAELLTENLAVMDLIYKPRQTKLLALAEAKGLKWGNGLGMLLYQGAAAFTLWTGKEMPLDVVRPLVV</sequence>
<evidence type="ECO:0000256" key="5">
    <source>
        <dbReference type="ARBA" id="ARBA00023141"/>
    </source>
</evidence>
<evidence type="ECO:0000256" key="9">
    <source>
        <dbReference type="HAMAP-Rule" id="MF_00222"/>
    </source>
</evidence>
<dbReference type="GO" id="GO:0009423">
    <property type="term" value="P:chorismate biosynthetic process"/>
    <property type="evidence" value="ECO:0007669"/>
    <property type="project" value="UniProtKB-UniRule"/>
</dbReference>
<dbReference type="GO" id="GO:0004764">
    <property type="term" value="F:shikimate 3-dehydrogenase (NADP+) activity"/>
    <property type="evidence" value="ECO:0007669"/>
    <property type="project" value="UniProtKB-UniRule"/>
</dbReference>
<dbReference type="GO" id="GO:0009073">
    <property type="term" value="P:aromatic amino acid family biosynthetic process"/>
    <property type="evidence" value="ECO:0007669"/>
    <property type="project" value="UniProtKB-KW"/>
</dbReference>
<feature type="binding site" evidence="9">
    <location>
        <position position="95"/>
    </location>
    <ligand>
        <name>shikimate</name>
        <dbReference type="ChEBI" id="CHEBI:36208"/>
    </ligand>
</feature>
<comment type="subunit">
    <text evidence="9">Homodimer.</text>
</comment>
<feature type="binding site" evidence="9">
    <location>
        <position position="110"/>
    </location>
    <ligand>
        <name>shikimate</name>
        <dbReference type="ChEBI" id="CHEBI:36208"/>
    </ligand>
</feature>
<evidence type="ECO:0000256" key="3">
    <source>
        <dbReference type="ARBA" id="ARBA00022857"/>
    </source>
</evidence>
<keyword evidence="2 9" id="KW-0028">Amino-acid biosynthesis</keyword>
<dbReference type="Pfam" id="PF18317">
    <property type="entry name" value="SDH_C"/>
    <property type="match status" value="1"/>
</dbReference>
<feature type="domain" description="SDH C-terminal" evidence="11">
    <location>
        <begin position="256"/>
        <end position="282"/>
    </location>
</feature>
<dbReference type="PANTHER" id="PTHR21089">
    <property type="entry name" value="SHIKIMATE DEHYDROGENASE"/>
    <property type="match status" value="1"/>
</dbReference>
<evidence type="ECO:0000256" key="1">
    <source>
        <dbReference type="ARBA" id="ARBA00004871"/>
    </source>
</evidence>
<comment type="caution">
    <text evidence="9">Lacks conserved residue(s) required for the propagation of feature annotation.</text>
</comment>
<dbReference type="GO" id="GO:0008652">
    <property type="term" value="P:amino acid biosynthetic process"/>
    <property type="evidence" value="ECO:0007669"/>
    <property type="project" value="UniProtKB-KW"/>
</dbReference>
<feature type="binding site" evidence="9">
    <location>
        <position position="235"/>
    </location>
    <ligand>
        <name>shikimate</name>
        <dbReference type="ChEBI" id="CHEBI:36208"/>
    </ligand>
</feature>
<evidence type="ECO:0000256" key="4">
    <source>
        <dbReference type="ARBA" id="ARBA00023002"/>
    </source>
</evidence>
<keyword evidence="5 9" id="KW-0057">Aromatic amino acid biosynthesis</keyword>
<evidence type="ECO:0000259" key="10">
    <source>
        <dbReference type="Pfam" id="PF08501"/>
    </source>
</evidence>
<dbReference type="Gene3D" id="3.40.50.10860">
    <property type="entry name" value="Leucine Dehydrogenase, chain A, domain 1"/>
    <property type="match status" value="1"/>
</dbReference>
<dbReference type="NCBIfam" id="TIGR00507">
    <property type="entry name" value="aroE"/>
    <property type="match status" value="1"/>
</dbReference>
<dbReference type="GO" id="GO:0019632">
    <property type="term" value="P:shikimate metabolic process"/>
    <property type="evidence" value="ECO:0007669"/>
    <property type="project" value="InterPro"/>
</dbReference>
<comment type="catalytic activity">
    <reaction evidence="6">
        <text>L-quinate + NAD(+) = 3-dehydroquinate + NADH + H(+)</text>
        <dbReference type="Rhea" id="RHEA:22364"/>
        <dbReference type="ChEBI" id="CHEBI:15378"/>
        <dbReference type="ChEBI" id="CHEBI:29751"/>
        <dbReference type="ChEBI" id="CHEBI:32364"/>
        <dbReference type="ChEBI" id="CHEBI:57540"/>
        <dbReference type="ChEBI" id="CHEBI:57945"/>
        <dbReference type="EC" id="1.1.1.24"/>
    </reaction>
</comment>